<evidence type="ECO:0000256" key="3">
    <source>
        <dbReference type="ARBA" id="ARBA00022694"/>
    </source>
</evidence>
<dbReference type="InterPro" id="IPR005225">
    <property type="entry name" value="Small_GTP-bd"/>
</dbReference>
<dbReference type="InterPro" id="IPR006073">
    <property type="entry name" value="GTP-bd"/>
</dbReference>
<dbReference type="InterPro" id="IPR018948">
    <property type="entry name" value="GTP-bd_TrmE_N"/>
</dbReference>
<comment type="cofactor">
    <cofactor evidence="10">
        <name>K(+)</name>
        <dbReference type="ChEBI" id="CHEBI:29103"/>
    </cofactor>
    <text evidence="10">Binds 1 potassium ion per subunit.</text>
</comment>
<feature type="domain" description="TrmE-type G" evidence="12">
    <location>
        <begin position="221"/>
        <end position="379"/>
    </location>
</feature>
<dbReference type="RefSeq" id="WP_101334841.1">
    <property type="nucleotide sequence ID" value="NZ_PJNI01000010.1"/>
</dbReference>
<evidence type="ECO:0000256" key="6">
    <source>
        <dbReference type="ARBA" id="ARBA00022801"/>
    </source>
</evidence>
<accession>A0A2I0R1U2</accession>
<evidence type="ECO:0000313" key="14">
    <source>
        <dbReference type="Proteomes" id="UP000236654"/>
    </source>
</evidence>
<dbReference type="InterPro" id="IPR027417">
    <property type="entry name" value="P-loop_NTPase"/>
</dbReference>
<feature type="binding site" evidence="10">
    <location>
        <begin position="231"/>
        <end position="236"/>
    </location>
    <ligand>
        <name>GTP</name>
        <dbReference type="ChEBI" id="CHEBI:37565"/>
    </ligand>
</feature>
<dbReference type="GO" id="GO:0005829">
    <property type="term" value="C:cytosol"/>
    <property type="evidence" value="ECO:0007669"/>
    <property type="project" value="TreeGrafter"/>
</dbReference>
<dbReference type="SUPFAM" id="SSF52540">
    <property type="entry name" value="P-loop containing nucleoside triphosphate hydrolases"/>
    <property type="match status" value="1"/>
</dbReference>
<dbReference type="GO" id="GO:0030488">
    <property type="term" value="P:tRNA methylation"/>
    <property type="evidence" value="ECO:0007669"/>
    <property type="project" value="TreeGrafter"/>
</dbReference>
<evidence type="ECO:0000256" key="2">
    <source>
        <dbReference type="ARBA" id="ARBA00022490"/>
    </source>
</evidence>
<dbReference type="Pfam" id="PF01926">
    <property type="entry name" value="MMR_HSR1"/>
    <property type="match status" value="1"/>
</dbReference>
<dbReference type="GO" id="GO:0002098">
    <property type="term" value="P:tRNA wobble uridine modification"/>
    <property type="evidence" value="ECO:0007669"/>
    <property type="project" value="TreeGrafter"/>
</dbReference>
<dbReference type="HAMAP" id="MF_00379">
    <property type="entry name" value="GTPase_MnmE"/>
    <property type="match status" value="1"/>
</dbReference>
<feature type="binding site" evidence="10">
    <location>
        <position position="86"/>
    </location>
    <ligand>
        <name>(6S)-5-formyl-5,6,7,8-tetrahydrofolate</name>
        <dbReference type="ChEBI" id="CHEBI:57457"/>
    </ligand>
</feature>
<comment type="caution">
    <text evidence="10">Lacks conserved residue(s) required for the propagation of feature annotation.</text>
</comment>
<dbReference type="CDD" id="cd04164">
    <property type="entry name" value="trmE"/>
    <property type="match status" value="1"/>
</dbReference>
<evidence type="ECO:0000313" key="13">
    <source>
        <dbReference type="EMBL" id="PKR80370.1"/>
    </source>
</evidence>
<dbReference type="InterPro" id="IPR031168">
    <property type="entry name" value="G_TrmE"/>
</dbReference>
<dbReference type="NCBIfam" id="TIGR00450">
    <property type="entry name" value="mnmE_trmE_thdF"/>
    <property type="match status" value="1"/>
</dbReference>
<evidence type="ECO:0000259" key="12">
    <source>
        <dbReference type="PROSITE" id="PS51709"/>
    </source>
</evidence>
<evidence type="ECO:0000256" key="5">
    <source>
        <dbReference type="ARBA" id="ARBA00022741"/>
    </source>
</evidence>
<name>A0A2I0R1U2_9FLAO</name>
<keyword evidence="9 10" id="KW-0342">GTP-binding</keyword>
<dbReference type="EMBL" id="PJNI01000010">
    <property type="protein sequence ID" value="PKR80370.1"/>
    <property type="molecule type" value="Genomic_DNA"/>
</dbReference>
<keyword evidence="4 10" id="KW-0479">Metal-binding</keyword>
<evidence type="ECO:0000256" key="4">
    <source>
        <dbReference type="ARBA" id="ARBA00022723"/>
    </source>
</evidence>
<evidence type="ECO:0000256" key="9">
    <source>
        <dbReference type="ARBA" id="ARBA00023134"/>
    </source>
</evidence>
<feature type="binding site" evidence="10">
    <location>
        <begin position="275"/>
        <end position="278"/>
    </location>
    <ligand>
        <name>GTP</name>
        <dbReference type="ChEBI" id="CHEBI:37565"/>
    </ligand>
</feature>
<dbReference type="PANTHER" id="PTHR42714">
    <property type="entry name" value="TRNA MODIFICATION GTPASE GTPBP3"/>
    <property type="match status" value="1"/>
</dbReference>
<keyword evidence="5 10" id="KW-0547">Nucleotide-binding</keyword>
<feature type="binding site" evidence="10">
    <location>
        <position position="456"/>
    </location>
    <ligand>
        <name>(6S)-5-formyl-5,6,7,8-tetrahydrofolate</name>
        <dbReference type="ChEBI" id="CHEBI:57457"/>
    </ligand>
</feature>
<dbReference type="FunFam" id="3.30.1360.120:FF:000003">
    <property type="entry name" value="tRNA modification GTPase MnmE"/>
    <property type="match status" value="1"/>
</dbReference>
<comment type="function">
    <text evidence="10">Exhibits a very high intrinsic GTPase hydrolysis rate. Involved in the addition of a carboxymethylaminomethyl (cmnm) group at the wobble position (U34) of certain tRNAs, forming tRNA-cmnm(5)s(2)U34.</text>
</comment>
<evidence type="ECO:0000256" key="8">
    <source>
        <dbReference type="ARBA" id="ARBA00022958"/>
    </source>
</evidence>
<evidence type="ECO:0000256" key="10">
    <source>
        <dbReference type="HAMAP-Rule" id="MF_00379"/>
    </source>
</evidence>
<organism evidence="13 14">
    <name type="scientific">Brumimicrobium salinarum</name>
    <dbReference type="NCBI Taxonomy" id="2058658"/>
    <lineage>
        <taxon>Bacteria</taxon>
        <taxon>Pseudomonadati</taxon>
        <taxon>Bacteroidota</taxon>
        <taxon>Flavobacteriia</taxon>
        <taxon>Flavobacteriales</taxon>
        <taxon>Crocinitomicaceae</taxon>
        <taxon>Brumimicrobium</taxon>
    </lineage>
</organism>
<keyword evidence="2 10" id="KW-0963">Cytoplasm</keyword>
<protein>
    <recommendedName>
        <fullName evidence="10">tRNA modification GTPase MnmE</fullName>
        <ecNumber evidence="10">3.6.-.-</ecNumber>
    </recommendedName>
</protein>
<evidence type="ECO:0000256" key="11">
    <source>
        <dbReference type="RuleBase" id="RU003313"/>
    </source>
</evidence>
<proteinExistence type="inferred from homology"/>
<dbReference type="Gene3D" id="1.20.120.430">
    <property type="entry name" value="tRNA modification GTPase MnmE domain 2"/>
    <property type="match status" value="1"/>
</dbReference>
<comment type="subcellular location">
    <subcellularLocation>
        <location evidence="10">Cytoplasm</location>
    </subcellularLocation>
</comment>
<keyword evidence="14" id="KW-1185">Reference proteome</keyword>
<sequence length="456" mass="49988">MALLIEKDTICALSTANGVGAIAVIRVSGDEALALTSKIFSKDLTKVDSHTVHFGTIRDDENKVIDEVLVTVLKEGKSFTGENTTEIACHGSTYIQQQILNLLFKAGCRMAKPGEFTMRAYFNGRMDLSQAEAIADLIASDSKKGHEIAMNQMRGGYSDKIAHLRQRLMDFASLIELELDFSEEDVEFASRTELNDLVIELKEKLTLLTESFAYGNAIKHGISTVIAGRPNAGKSTLLNALLNEERAIVSSIAGTTRDTIEEILTIDGVLYNFIDTAGIREATDEIEKIGVERAISEVSKSNILLYVFDVNELSKEEVQNDLSRLEREGLSIILLANKTEDMDASEFAAYSEEYPVIAISAKNHEGLDALKAELAKSVEELATESDTIVINARHYEAFSNALADMNQVEQALEMQISGDLLAMDIRSAIRHLSSITGEISTDDLLGNIFANFCIGK</sequence>
<gene>
    <name evidence="10" type="primary">mnmE</name>
    <name evidence="10" type="synonym">trmE</name>
    <name evidence="13" type="ORF">CW751_09860</name>
</gene>
<feature type="binding site" evidence="10">
    <location>
        <position position="252"/>
    </location>
    <ligand>
        <name>K(+)</name>
        <dbReference type="ChEBI" id="CHEBI:29103"/>
    </ligand>
</feature>
<dbReference type="NCBIfam" id="TIGR00231">
    <property type="entry name" value="small_GTP"/>
    <property type="match status" value="1"/>
</dbReference>
<feature type="binding site" evidence="10">
    <location>
        <begin position="250"/>
        <end position="256"/>
    </location>
    <ligand>
        <name>GTP</name>
        <dbReference type="ChEBI" id="CHEBI:37565"/>
    </ligand>
</feature>
<dbReference type="Pfam" id="PF10396">
    <property type="entry name" value="TrmE_N"/>
    <property type="match status" value="1"/>
</dbReference>
<feature type="binding site" evidence="10">
    <location>
        <position position="235"/>
    </location>
    <ligand>
        <name>Mg(2+)</name>
        <dbReference type="ChEBI" id="CHEBI:18420"/>
    </ligand>
</feature>
<keyword evidence="3 10" id="KW-0819">tRNA processing</keyword>
<evidence type="ECO:0000256" key="1">
    <source>
        <dbReference type="ARBA" id="ARBA00011043"/>
    </source>
</evidence>
<feature type="binding site" evidence="10">
    <location>
        <position position="125"/>
    </location>
    <ligand>
        <name>(6S)-5-formyl-5,6,7,8-tetrahydrofolate</name>
        <dbReference type="ChEBI" id="CHEBI:57457"/>
    </ligand>
</feature>
<dbReference type="Proteomes" id="UP000236654">
    <property type="component" value="Unassembled WGS sequence"/>
</dbReference>
<dbReference type="GO" id="GO:0005525">
    <property type="term" value="F:GTP binding"/>
    <property type="evidence" value="ECO:0007669"/>
    <property type="project" value="UniProtKB-UniRule"/>
</dbReference>
<reference evidence="13 14" key="1">
    <citation type="submission" date="2017-12" db="EMBL/GenBank/DDBJ databases">
        <title>The draft genome sequence of Brumimicrobium saltpan LHR20.</title>
        <authorList>
            <person name="Do Z.-J."/>
            <person name="Luo H.-R."/>
        </authorList>
    </citation>
    <scope>NUCLEOTIDE SEQUENCE [LARGE SCALE GENOMIC DNA]</scope>
    <source>
        <strain evidence="13 14">LHR20</strain>
    </source>
</reference>
<dbReference type="Gene3D" id="3.30.1360.120">
    <property type="entry name" value="Probable tRNA modification gtpase trme, domain 1"/>
    <property type="match status" value="1"/>
</dbReference>
<keyword evidence="6 10" id="KW-0378">Hydrolase</keyword>
<feature type="binding site" evidence="10">
    <location>
        <position position="250"/>
    </location>
    <ligand>
        <name>K(+)</name>
        <dbReference type="ChEBI" id="CHEBI:29103"/>
    </ligand>
</feature>
<comment type="caution">
    <text evidence="13">The sequence shown here is derived from an EMBL/GenBank/DDBJ whole genome shotgun (WGS) entry which is preliminary data.</text>
</comment>
<feature type="binding site" evidence="10">
    <location>
        <position position="255"/>
    </location>
    <ligand>
        <name>K(+)</name>
        <dbReference type="ChEBI" id="CHEBI:29103"/>
    </ligand>
</feature>
<feature type="binding site" evidence="10">
    <location>
        <position position="256"/>
    </location>
    <ligand>
        <name>Mg(2+)</name>
        <dbReference type="ChEBI" id="CHEBI:18420"/>
    </ligand>
</feature>
<evidence type="ECO:0000256" key="7">
    <source>
        <dbReference type="ARBA" id="ARBA00022842"/>
    </source>
</evidence>
<dbReference type="Gene3D" id="3.40.50.300">
    <property type="entry name" value="P-loop containing nucleotide triphosphate hydrolases"/>
    <property type="match status" value="1"/>
</dbReference>
<dbReference type="InterPro" id="IPR004520">
    <property type="entry name" value="GTPase_MnmE"/>
</dbReference>
<dbReference type="GO" id="GO:0042802">
    <property type="term" value="F:identical protein binding"/>
    <property type="evidence" value="ECO:0007669"/>
    <property type="project" value="UniProtKB-ARBA"/>
</dbReference>
<dbReference type="InterPro" id="IPR027266">
    <property type="entry name" value="TrmE/GcvT-like"/>
</dbReference>
<dbReference type="GO" id="GO:0003924">
    <property type="term" value="F:GTPase activity"/>
    <property type="evidence" value="ECO:0007669"/>
    <property type="project" value="UniProtKB-UniRule"/>
</dbReference>
<dbReference type="OrthoDB" id="9805918at2"/>
<dbReference type="PANTHER" id="PTHR42714:SF2">
    <property type="entry name" value="TRNA MODIFICATION GTPASE GTPBP3, MITOCHONDRIAL"/>
    <property type="match status" value="1"/>
</dbReference>
<dbReference type="AlphaFoldDB" id="A0A2I0R1U2"/>
<dbReference type="NCBIfam" id="NF003661">
    <property type="entry name" value="PRK05291.1-3"/>
    <property type="match status" value="1"/>
</dbReference>
<feature type="binding site" evidence="10">
    <location>
        <position position="231"/>
    </location>
    <ligand>
        <name>K(+)</name>
        <dbReference type="ChEBI" id="CHEBI:29103"/>
    </ligand>
</feature>
<keyword evidence="7 10" id="KW-0460">Magnesium</keyword>
<comment type="subunit">
    <text evidence="10">Homodimer. Heterotetramer of two MnmE and two MnmG subunits.</text>
</comment>
<dbReference type="InterPro" id="IPR025867">
    <property type="entry name" value="MnmE_helical"/>
</dbReference>
<dbReference type="EC" id="3.6.-.-" evidence="10"/>
<comment type="similarity">
    <text evidence="1 10 11">Belongs to the TRAFAC class TrmE-Era-EngA-EngB-Septin-like GTPase superfamily. TrmE GTPase family.</text>
</comment>
<dbReference type="FunFam" id="3.40.50.300:FF:001376">
    <property type="entry name" value="tRNA modification GTPase MnmE"/>
    <property type="match status" value="1"/>
</dbReference>
<dbReference type="Pfam" id="PF12631">
    <property type="entry name" value="MnmE_helical"/>
    <property type="match status" value="1"/>
</dbReference>
<dbReference type="PROSITE" id="PS51709">
    <property type="entry name" value="G_TRME"/>
    <property type="match status" value="1"/>
</dbReference>
<dbReference type="GO" id="GO:0046872">
    <property type="term" value="F:metal ion binding"/>
    <property type="evidence" value="ECO:0007669"/>
    <property type="project" value="UniProtKB-KW"/>
</dbReference>
<dbReference type="CDD" id="cd14858">
    <property type="entry name" value="TrmE_N"/>
    <property type="match status" value="1"/>
</dbReference>
<feature type="binding site" evidence="10">
    <location>
        <position position="26"/>
    </location>
    <ligand>
        <name>(6S)-5-formyl-5,6,7,8-tetrahydrofolate</name>
        <dbReference type="ChEBI" id="CHEBI:57457"/>
    </ligand>
</feature>
<dbReference type="SUPFAM" id="SSF116878">
    <property type="entry name" value="TrmE connector domain"/>
    <property type="match status" value="1"/>
</dbReference>
<dbReference type="InterPro" id="IPR027368">
    <property type="entry name" value="MnmE_dom2"/>
</dbReference>
<keyword evidence="8 10" id="KW-0630">Potassium</keyword>